<sequence>MDTARVAPGARSSPSLIPASLGFPAPDPNAQPTQTLAQDGNRPLVAKRLYTWKSELPRLTRATLERERTAFWDTAPTYEGRPEIWQALQLVCSADTSALAQAIVDSAQISVPTGRLSDGCYDILGNRYVIPVYCIQDPSNLVDEASTYDNHTLSPAESQSVKNPPTGSFDAQSARALPALSPPSGSLGEKLPQASSPRNPSQLGSTVPLARKSIIIRLSTGKDVKVPLLPSDTMAMVKAYVCQQERLDAVTTKVRFFHLGKPVEESIAPLSDDQLKTAKVIQALIVA</sequence>
<organism evidence="3 4">
    <name type="scientific">Dimargaris cristalligena</name>
    <dbReference type="NCBI Taxonomy" id="215637"/>
    <lineage>
        <taxon>Eukaryota</taxon>
        <taxon>Fungi</taxon>
        <taxon>Fungi incertae sedis</taxon>
        <taxon>Zoopagomycota</taxon>
        <taxon>Kickxellomycotina</taxon>
        <taxon>Dimargaritomycetes</taxon>
        <taxon>Dimargaritales</taxon>
        <taxon>Dimargaritaceae</taxon>
        <taxon>Dimargaris</taxon>
    </lineage>
</organism>
<evidence type="ECO:0000313" key="3">
    <source>
        <dbReference type="EMBL" id="RKP39901.1"/>
    </source>
</evidence>
<feature type="domain" description="DC-UbP/UBTD2 N-terminal" evidence="2">
    <location>
        <begin position="49"/>
        <end position="143"/>
    </location>
</feature>
<keyword evidence="4" id="KW-1185">Reference proteome</keyword>
<name>A0A4Q0A2Y5_9FUNG</name>
<proteinExistence type="predicted"/>
<protein>
    <recommendedName>
        <fullName evidence="2">DC-UbP/UBTD2 N-terminal domain-containing protein</fullName>
    </recommendedName>
</protein>
<feature type="compositionally biased region" description="Polar residues" evidence="1">
    <location>
        <begin position="151"/>
        <end position="171"/>
    </location>
</feature>
<evidence type="ECO:0000256" key="1">
    <source>
        <dbReference type="SAM" id="MobiDB-lite"/>
    </source>
</evidence>
<dbReference type="STRING" id="215637.A0A4Q0A2Y5"/>
<dbReference type="EMBL" id="ML002236">
    <property type="protein sequence ID" value="RKP39901.1"/>
    <property type="molecule type" value="Genomic_DNA"/>
</dbReference>
<gene>
    <name evidence="3" type="ORF">BJ085DRAFT_32601</name>
</gene>
<dbReference type="InterPro" id="IPR039869">
    <property type="entry name" value="UBTD1/2"/>
</dbReference>
<dbReference type="Gene3D" id="1.20.225.20">
    <property type="entry name" value="Ub domain-containing protein, DC-UbP/UBTD2, N-terminal domain"/>
    <property type="match status" value="1"/>
</dbReference>
<dbReference type="InterPro" id="IPR032752">
    <property type="entry name" value="DC-UbP/UBTD2_N"/>
</dbReference>
<evidence type="ECO:0000259" key="2">
    <source>
        <dbReference type="Pfam" id="PF16455"/>
    </source>
</evidence>
<dbReference type="InterPro" id="IPR038169">
    <property type="entry name" value="DC-UbP/UBTD2_N_sf"/>
</dbReference>
<dbReference type="Proteomes" id="UP000268162">
    <property type="component" value="Unassembled WGS sequence"/>
</dbReference>
<dbReference type="AlphaFoldDB" id="A0A4Q0A2Y5"/>
<accession>A0A4Q0A2Y5</accession>
<dbReference type="PANTHER" id="PTHR13609">
    <property type="entry name" value="UBIQUITIN DOMAIN CONTAINING 1 PROTEIN-RELATED"/>
    <property type="match status" value="1"/>
</dbReference>
<feature type="region of interest" description="Disordered" evidence="1">
    <location>
        <begin position="1"/>
        <end position="36"/>
    </location>
</feature>
<feature type="compositionally biased region" description="Polar residues" evidence="1">
    <location>
        <begin position="193"/>
        <end position="205"/>
    </location>
</feature>
<dbReference type="Pfam" id="PF16455">
    <property type="entry name" value="UBD"/>
    <property type="match status" value="1"/>
</dbReference>
<feature type="region of interest" description="Disordered" evidence="1">
    <location>
        <begin position="151"/>
        <end position="205"/>
    </location>
</feature>
<reference evidence="4" key="1">
    <citation type="journal article" date="2018" name="Nat. Microbiol.">
        <title>Leveraging single-cell genomics to expand the fungal tree of life.</title>
        <authorList>
            <person name="Ahrendt S.R."/>
            <person name="Quandt C.A."/>
            <person name="Ciobanu D."/>
            <person name="Clum A."/>
            <person name="Salamov A."/>
            <person name="Andreopoulos B."/>
            <person name="Cheng J.F."/>
            <person name="Woyke T."/>
            <person name="Pelin A."/>
            <person name="Henrissat B."/>
            <person name="Reynolds N.K."/>
            <person name="Benny G.L."/>
            <person name="Smith M.E."/>
            <person name="James T.Y."/>
            <person name="Grigoriev I.V."/>
        </authorList>
    </citation>
    <scope>NUCLEOTIDE SEQUENCE [LARGE SCALE GENOMIC DNA]</scope>
    <source>
        <strain evidence="4">RSA 468</strain>
    </source>
</reference>
<evidence type="ECO:0000313" key="4">
    <source>
        <dbReference type="Proteomes" id="UP000268162"/>
    </source>
</evidence>